<evidence type="ECO:0000313" key="2">
    <source>
        <dbReference type="Proteomes" id="UP000429958"/>
    </source>
</evidence>
<reference evidence="1 2" key="1">
    <citation type="submission" date="2019-08" db="EMBL/GenBank/DDBJ databases">
        <title>In-depth cultivation of the pig gut microbiome towards novel bacterial diversity and tailored functional studies.</title>
        <authorList>
            <person name="Wylensek D."/>
            <person name="Hitch T.C.A."/>
            <person name="Clavel T."/>
        </authorList>
    </citation>
    <scope>NUCLEOTIDE SEQUENCE [LARGE SCALE GENOMIC DNA]</scope>
    <source>
        <strain evidence="1 2">WCA-389-WT-23D1</strain>
    </source>
</reference>
<dbReference type="EMBL" id="VUMD01000031">
    <property type="protein sequence ID" value="MSS38609.1"/>
    <property type="molecule type" value="Genomic_DNA"/>
</dbReference>
<sequence>MKRYKAGGKSAVIAATGLLDYFDEKQRLDGQISGEHARMKLEWFGATSSFQGGELTETVNAGFYNVTALEDFSGRFSCVCESFSVNKVL</sequence>
<gene>
    <name evidence="1" type="ORF">FYJ39_19370</name>
</gene>
<dbReference type="AlphaFoldDB" id="A0A7X2NPI5"/>
<proteinExistence type="predicted"/>
<dbReference type="RefSeq" id="WP_154473998.1">
    <property type="nucleotide sequence ID" value="NZ_DBEWUL010000178.1"/>
</dbReference>
<name>A0A7X2NPI5_9CLOT</name>
<evidence type="ECO:0000313" key="1">
    <source>
        <dbReference type="EMBL" id="MSS38609.1"/>
    </source>
</evidence>
<dbReference type="Proteomes" id="UP000429958">
    <property type="component" value="Unassembled WGS sequence"/>
</dbReference>
<protein>
    <submittedName>
        <fullName evidence="1">Uncharacterized protein</fullName>
    </submittedName>
</protein>
<organism evidence="1 2">
    <name type="scientific">Clostridium porci</name>
    <dbReference type="NCBI Taxonomy" id="2605778"/>
    <lineage>
        <taxon>Bacteria</taxon>
        <taxon>Bacillati</taxon>
        <taxon>Bacillota</taxon>
        <taxon>Clostridia</taxon>
        <taxon>Eubacteriales</taxon>
        <taxon>Clostridiaceae</taxon>
        <taxon>Clostridium</taxon>
    </lineage>
</organism>
<accession>A0A7X2NPI5</accession>
<comment type="caution">
    <text evidence="1">The sequence shown here is derived from an EMBL/GenBank/DDBJ whole genome shotgun (WGS) entry which is preliminary data.</text>
</comment>
<keyword evidence="2" id="KW-1185">Reference proteome</keyword>